<dbReference type="PROSITE" id="PS00086">
    <property type="entry name" value="CYTOCHROME_P450"/>
    <property type="match status" value="1"/>
</dbReference>
<comment type="cofactor">
    <cofactor evidence="1 13">
        <name>heme</name>
        <dbReference type="ChEBI" id="CHEBI:30413"/>
    </cofactor>
</comment>
<keyword evidence="17" id="KW-1185">Reference proteome</keyword>
<dbReference type="AlphaFoldDB" id="A0A8K0GIK0"/>
<keyword evidence="10 13" id="KW-0408">Iron</keyword>
<sequence>TFFKMWILVVIGLLSVLVYYKILRLYKYWEQKGISFVKPVPFIGNMGTFLAQKQSFPHFLQDLYNAHPKQRCVGCYLFFQPTLMIRDPELIKQITVKDFDVFPERQQFIPEGIDPLWDKNLFSMKGGQQWQDMRATLSPSFTGSKLRLMFGLMKECTQQLTNYFEKQDGVITVEMKDIFSRFTSDVIASTAFGITCDSVKNPKNEFYAMGRDVTDFTGLRSLIFFINGLSSTLMKLLNIKFIQDKVSTFFSNVIKESVRFRKEEGIIRPDMIHLLLEARKNHSEYNKQNNLGLGIKDLDLSQIHRRPKIDITDTDLTAQALVFFIAGFHTASTLMSFISYELALNPDIQERLREEIDRYAEDCNEDVTYETLLGMKYLDMVVSETLRKWPPLEITNRQSVRNFTIEPKFPGESPVHIDADTSCWIPIYPIQRDPEYFPNPDTFDPERFNDENKKNIKPFTYLPFGTGPRKCIGIRFALLETKLIIFELLRKYEIIPVEQTQIPLVLLKGGLNMVTEKGIWLGFKPRCTAFS</sequence>
<evidence type="ECO:0000256" key="1">
    <source>
        <dbReference type="ARBA" id="ARBA00001971"/>
    </source>
</evidence>
<comment type="similarity">
    <text evidence="4 14">Belongs to the cytochrome P450 family.</text>
</comment>
<dbReference type="PANTHER" id="PTHR24292">
    <property type="entry name" value="CYTOCHROME P450"/>
    <property type="match status" value="1"/>
</dbReference>
<keyword evidence="5 13" id="KW-0349">Heme</keyword>
<keyword evidence="6 13" id="KW-0479">Metal-binding</keyword>
<comment type="subcellular location">
    <subcellularLocation>
        <location evidence="3">Endoplasmic reticulum membrane</location>
        <topology evidence="3">Peripheral membrane protein</topology>
    </subcellularLocation>
    <subcellularLocation>
        <location evidence="2">Microsome membrane</location>
        <topology evidence="2">Peripheral membrane protein</topology>
    </subcellularLocation>
</comment>
<keyword evidence="8" id="KW-0492">Microsome</keyword>
<dbReference type="EMBL" id="VTPC01001772">
    <property type="protein sequence ID" value="KAF2901229.1"/>
    <property type="molecule type" value="Genomic_DNA"/>
</dbReference>
<dbReference type="Gene3D" id="1.10.630.10">
    <property type="entry name" value="Cytochrome P450"/>
    <property type="match status" value="1"/>
</dbReference>
<evidence type="ECO:0000256" key="11">
    <source>
        <dbReference type="ARBA" id="ARBA00023033"/>
    </source>
</evidence>
<dbReference type="PRINTS" id="PR00463">
    <property type="entry name" value="EP450I"/>
</dbReference>
<keyword evidence="7" id="KW-0256">Endoplasmic reticulum</keyword>
<dbReference type="CDD" id="cd11056">
    <property type="entry name" value="CYP6-like"/>
    <property type="match status" value="1"/>
</dbReference>
<dbReference type="FunFam" id="1.10.630.10:FF:000042">
    <property type="entry name" value="Cytochrome P450"/>
    <property type="match status" value="1"/>
</dbReference>
<keyword evidence="11 14" id="KW-0503">Monooxygenase</keyword>
<keyword evidence="15" id="KW-1133">Transmembrane helix</keyword>
<dbReference type="SUPFAM" id="SSF48264">
    <property type="entry name" value="Cytochrome P450"/>
    <property type="match status" value="1"/>
</dbReference>
<dbReference type="Pfam" id="PF00067">
    <property type="entry name" value="p450"/>
    <property type="match status" value="1"/>
</dbReference>
<feature type="transmembrane region" description="Helical" evidence="15">
    <location>
        <begin position="6"/>
        <end position="23"/>
    </location>
</feature>
<feature type="non-terminal residue" evidence="16">
    <location>
        <position position="1"/>
    </location>
</feature>
<dbReference type="InterPro" id="IPR050476">
    <property type="entry name" value="Insect_CytP450_Detox"/>
</dbReference>
<dbReference type="InterPro" id="IPR002401">
    <property type="entry name" value="Cyt_P450_E_grp-I"/>
</dbReference>
<keyword evidence="12 15" id="KW-0472">Membrane</keyword>
<dbReference type="PANTHER" id="PTHR24292:SF54">
    <property type="entry name" value="CYP9F3-RELATED"/>
    <property type="match status" value="1"/>
</dbReference>
<dbReference type="GO" id="GO:0005789">
    <property type="term" value="C:endoplasmic reticulum membrane"/>
    <property type="evidence" value="ECO:0007669"/>
    <property type="project" value="UniProtKB-SubCell"/>
</dbReference>
<evidence type="ECO:0008006" key="18">
    <source>
        <dbReference type="Google" id="ProtNLM"/>
    </source>
</evidence>
<dbReference type="OrthoDB" id="6428965at2759"/>
<feature type="binding site" description="axial binding residue" evidence="13">
    <location>
        <position position="471"/>
    </location>
    <ligand>
        <name>heme</name>
        <dbReference type="ChEBI" id="CHEBI:30413"/>
    </ligand>
    <ligandPart>
        <name>Fe</name>
        <dbReference type="ChEBI" id="CHEBI:18248"/>
    </ligandPart>
</feature>
<dbReference type="InterPro" id="IPR001128">
    <property type="entry name" value="Cyt_P450"/>
</dbReference>
<dbReference type="InterPro" id="IPR017972">
    <property type="entry name" value="Cyt_P450_CS"/>
</dbReference>
<evidence type="ECO:0000256" key="13">
    <source>
        <dbReference type="PIRSR" id="PIRSR602401-1"/>
    </source>
</evidence>
<keyword evidence="9 14" id="KW-0560">Oxidoreductase</keyword>
<evidence type="ECO:0000256" key="8">
    <source>
        <dbReference type="ARBA" id="ARBA00022848"/>
    </source>
</evidence>
<evidence type="ECO:0000256" key="9">
    <source>
        <dbReference type="ARBA" id="ARBA00023002"/>
    </source>
</evidence>
<evidence type="ECO:0000256" key="12">
    <source>
        <dbReference type="ARBA" id="ARBA00023136"/>
    </source>
</evidence>
<dbReference type="GO" id="GO:0004497">
    <property type="term" value="F:monooxygenase activity"/>
    <property type="evidence" value="ECO:0007669"/>
    <property type="project" value="UniProtKB-KW"/>
</dbReference>
<evidence type="ECO:0000256" key="14">
    <source>
        <dbReference type="RuleBase" id="RU000461"/>
    </source>
</evidence>
<dbReference type="InterPro" id="IPR036396">
    <property type="entry name" value="Cyt_P450_sf"/>
</dbReference>
<evidence type="ECO:0000313" key="16">
    <source>
        <dbReference type="EMBL" id="KAF2901229.1"/>
    </source>
</evidence>
<keyword evidence="15" id="KW-0812">Transmembrane</keyword>
<dbReference type="GO" id="GO:0005506">
    <property type="term" value="F:iron ion binding"/>
    <property type="evidence" value="ECO:0007669"/>
    <property type="project" value="InterPro"/>
</dbReference>
<evidence type="ECO:0000256" key="7">
    <source>
        <dbReference type="ARBA" id="ARBA00022824"/>
    </source>
</evidence>
<organism evidence="16 17">
    <name type="scientific">Ignelater luminosus</name>
    <name type="common">Cucubano</name>
    <name type="synonym">Pyrophorus luminosus</name>
    <dbReference type="NCBI Taxonomy" id="2038154"/>
    <lineage>
        <taxon>Eukaryota</taxon>
        <taxon>Metazoa</taxon>
        <taxon>Ecdysozoa</taxon>
        <taxon>Arthropoda</taxon>
        <taxon>Hexapoda</taxon>
        <taxon>Insecta</taxon>
        <taxon>Pterygota</taxon>
        <taxon>Neoptera</taxon>
        <taxon>Endopterygota</taxon>
        <taxon>Coleoptera</taxon>
        <taxon>Polyphaga</taxon>
        <taxon>Elateriformia</taxon>
        <taxon>Elateroidea</taxon>
        <taxon>Elateridae</taxon>
        <taxon>Agrypninae</taxon>
        <taxon>Pyrophorini</taxon>
        <taxon>Ignelater</taxon>
    </lineage>
</organism>
<evidence type="ECO:0000256" key="15">
    <source>
        <dbReference type="SAM" id="Phobius"/>
    </source>
</evidence>
<gene>
    <name evidence="16" type="ORF">ILUMI_04957</name>
</gene>
<evidence type="ECO:0000313" key="17">
    <source>
        <dbReference type="Proteomes" id="UP000801492"/>
    </source>
</evidence>
<reference evidence="16" key="1">
    <citation type="submission" date="2019-08" db="EMBL/GenBank/DDBJ databases">
        <title>The genome of the North American firefly Photinus pyralis.</title>
        <authorList>
            <consortium name="Photinus pyralis genome working group"/>
            <person name="Fallon T.R."/>
            <person name="Sander Lower S.E."/>
            <person name="Weng J.-K."/>
        </authorList>
    </citation>
    <scope>NUCLEOTIDE SEQUENCE</scope>
    <source>
        <strain evidence="16">TRF0915ILg1</strain>
        <tissue evidence="16">Whole body</tissue>
    </source>
</reference>
<evidence type="ECO:0000256" key="5">
    <source>
        <dbReference type="ARBA" id="ARBA00022617"/>
    </source>
</evidence>
<protein>
    <recommendedName>
        <fullName evidence="18">Cytochrome P450</fullName>
    </recommendedName>
</protein>
<dbReference type="Proteomes" id="UP000801492">
    <property type="component" value="Unassembled WGS sequence"/>
</dbReference>
<evidence type="ECO:0000256" key="4">
    <source>
        <dbReference type="ARBA" id="ARBA00010617"/>
    </source>
</evidence>
<name>A0A8K0GIK0_IGNLU</name>
<evidence type="ECO:0000256" key="10">
    <source>
        <dbReference type="ARBA" id="ARBA00023004"/>
    </source>
</evidence>
<evidence type="ECO:0000256" key="6">
    <source>
        <dbReference type="ARBA" id="ARBA00022723"/>
    </source>
</evidence>
<dbReference type="GO" id="GO:0020037">
    <property type="term" value="F:heme binding"/>
    <property type="evidence" value="ECO:0007669"/>
    <property type="project" value="InterPro"/>
</dbReference>
<dbReference type="GO" id="GO:0016705">
    <property type="term" value="F:oxidoreductase activity, acting on paired donors, with incorporation or reduction of molecular oxygen"/>
    <property type="evidence" value="ECO:0007669"/>
    <property type="project" value="InterPro"/>
</dbReference>
<accession>A0A8K0GIK0</accession>
<dbReference type="PRINTS" id="PR00385">
    <property type="entry name" value="P450"/>
</dbReference>
<comment type="caution">
    <text evidence="16">The sequence shown here is derived from an EMBL/GenBank/DDBJ whole genome shotgun (WGS) entry which is preliminary data.</text>
</comment>
<proteinExistence type="inferred from homology"/>
<evidence type="ECO:0000256" key="2">
    <source>
        <dbReference type="ARBA" id="ARBA00004174"/>
    </source>
</evidence>
<evidence type="ECO:0000256" key="3">
    <source>
        <dbReference type="ARBA" id="ARBA00004406"/>
    </source>
</evidence>